<dbReference type="Gene3D" id="2.40.30.10">
    <property type="entry name" value="Translation factors"/>
    <property type="match status" value="1"/>
</dbReference>
<evidence type="ECO:0000256" key="5">
    <source>
        <dbReference type="ARBA" id="ARBA00022827"/>
    </source>
</evidence>
<feature type="binding site" evidence="12">
    <location>
        <begin position="438"/>
        <end position="441"/>
    </location>
    <ligand>
        <name>FAD</name>
        <dbReference type="ChEBI" id="CHEBI:57692"/>
    </ligand>
</feature>
<evidence type="ECO:0000256" key="8">
    <source>
        <dbReference type="ARBA" id="ARBA00023002"/>
    </source>
</evidence>
<dbReference type="SUPFAM" id="SSF52343">
    <property type="entry name" value="Ferredoxin reductase-like, C-terminal NADP-linked domain"/>
    <property type="match status" value="1"/>
</dbReference>
<accession>A0A1G7Q4E7</accession>
<dbReference type="PANTHER" id="PTHR19384">
    <property type="entry name" value="NITRIC OXIDE SYNTHASE-RELATED"/>
    <property type="match status" value="1"/>
</dbReference>
<dbReference type="SUPFAM" id="SSF52218">
    <property type="entry name" value="Flavoproteins"/>
    <property type="match status" value="1"/>
</dbReference>
<reference evidence="15 16" key="1">
    <citation type="submission" date="2016-10" db="EMBL/GenBank/DDBJ databases">
        <authorList>
            <person name="de Groot N.N."/>
        </authorList>
    </citation>
    <scope>NUCLEOTIDE SEQUENCE [LARGE SCALE GENOMIC DNA]</scope>
    <source>
        <strain evidence="15 16">DSM 25584</strain>
    </source>
</reference>
<feature type="binding site" evidence="12">
    <location>
        <begin position="405"/>
        <end position="408"/>
    </location>
    <ligand>
        <name>FAD</name>
        <dbReference type="ChEBI" id="CHEBI:57692"/>
    </ligand>
</feature>
<dbReference type="GO" id="GO:0070814">
    <property type="term" value="P:hydrogen sulfide biosynthetic process"/>
    <property type="evidence" value="ECO:0007669"/>
    <property type="project" value="UniProtKB-UniPathway"/>
</dbReference>
<evidence type="ECO:0000259" key="13">
    <source>
        <dbReference type="PROSITE" id="PS50902"/>
    </source>
</evidence>
<dbReference type="Gene3D" id="3.40.50.360">
    <property type="match status" value="1"/>
</dbReference>
<name>A0A1G7Q4E7_9PROT</name>
<evidence type="ECO:0000259" key="14">
    <source>
        <dbReference type="PROSITE" id="PS51384"/>
    </source>
</evidence>
<dbReference type="InterPro" id="IPR017927">
    <property type="entry name" value="FAD-bd_FR_type"/>
</dbReference>
<dbReference type="EC" id="1.8.1.2" evidence="11"/>
<proteinExistence type="predicted"/>
<dbReference type="InterPro" id="IPR003097">
    <property type="entry name" value="CysJ-like_FAD-binding"/>
</dbReference>
<comment type="cofactor">
    <cofactor evidence="11 12">
        <name>FAD</name>
        <dbReference type="ChEBI" id="CHEBI:57692"/>
    </cofactor>
    <text evidence="11 12">Binds 1 FAD per subunit.</text>
</comment>
<dbReference type="GO" id="GO:0010181">
    <property type="term" value="F:FMN binding"/>
    <property type="evidence" value="ECO:0007669"/>
    <property type="project" value="InterPro"/>
</dbReference>
<comment type="subunit">
    <text evidence="11">Alpha(8)-beta(8). The alpha component is a flavoprotein, the beta component is a hemoprotein.</text>
</comment>
<keyword evidence="2 11" id="KW-0028">Amino-acid biosynthesis</keyword>
<evidence type="ECO:0000256" key="4">
    <source>
        <dbReference type="ARBA" id="ARBA00022643"/>
    </source>
</evidence>
<dbReference type="PIRSF" id="PIRSF000207">
    <property type="entry name" value="SiR-FP_CysJ"/>
    <property type="match status" value="1"/>
</dbReference>
<keyword evidence="8 11" id="KW-0560">Oxidoreductase</keyword>
<dbReference type="Proteomes" id="UP000199415">
    <property type="component" value="Unassembled WGS sequence"/>
</dbReference>
<dbReference type="AlphaFoldDB" id="A0A1G7Q4E7"/>
<gene>
    <name evidence="15" type="ORF">SAMN05216241_103224</name>
</gene>
<feature type="binding site" evidence="12">
    <location>
        <begin position="157"/>
        <end position="166"/>
    </location>
    <ligand>
        <name>FMN</name>
        <dbReference type="ChEBI" id="CHEBI:58210"/>
    </ligand>
</feature>
<feature type="binding site" evidence="12">
    <location>
        <begin position="423"/>
        <end position="425"/>
    </location>
    <ligand>
        <name>FAD</name>
        <dbReference type="ChEBI" id="CHEBI:57692"/>
    </ligand>
</feature>
<keyword evidence="9 11" id="KW-0198">Cysteine biosynthesis</keyword>
<dbReference type="InterPro" id="IPR001433">
    <property type="entry name" value="OxRdtase_FAD/NAD-bd"/>
</dbReference>
<dbReference type="UniPathway" id="UPA00140">
    <property type="reaction ID" value="UER00207"/>
</dbReference>
<dbReference type="InterPro" id="IPR010199">
    <property type="entry name" value="CysJ"/>
</dbReference>
<keyword evidence="1 11" id="KW-0813">Transport</keyword>
<evidence type="ECO:0000313" key="16">
    <source>
        <dbReference type="Proteomes" id="UP000199415"/>
    </source>
</evidence>
<evidence type="ECO:0000256" key="6">
    <source>
        <dbReference type="ARBA" id="ARBA00022857"/>
    </source>
</evidence>
<dbReference type="STRING" id="1082479.SAMN05216241_103224"/>
<evidence type="ECO:0000256" key="3">
    <source>
        <dbReference type="ARBA" id="ARBA00022630"/>
    </source>
</evidence>
<evidence type="ECO:0000256" key="1">
    <source>
        <dbReference type="ARBA" id="ARBA00022448"/>
    </source>
</evidence>
<dbReference type="OrthoDB" id="9791166at2"/>
<dbReference type="Gene3D" id="3.40.50.80">
    <property type="entry name" value="Nucleotide-binding domain of ferredoxin-NADP reductase (FNR) module"/>
    <property type="match status" value="1"/>
</dbReference>
<dbReference type="FunFam" id="3.40.50.80:FF:000001">
    <property type="entry name" value="NADPH--cytochrome P450 reductase 1"/>
    <property type="match status" value="1"/>
</dbReference>
<dbReference type="CDD" id="cd06199">
    <property type="entry name" value="SiR"/>
    <property type="match status" value="1"/>
</dbReference>
<evidence type="ECO:0000256" key="9">
    <source>
        <dbReference type="ARBA" id="ARBA00023192"/>
    </source>
</evidence>
<feature type="domain" description="Flavodoxin-like" evidence="13">
    <location>
        <begin position="68"/>
        <end position="206"/>
    </location>
</feature>
<dbReference type="InterPro" id="IPR017938">
    <property type="entry name" value="Riboflavin_synthase-like_b-brl"/>
</dbReference>
<dbReference type="PANTHER" id="PTHR19384:SF128">
    <property type="entry name" value="NADPH OXIDOREDUCTASE A"/>
    <property type="match status" value="1"/>
</dbReference>
<comment type="cofactor">
    <cofactor evidence="11 12">
        <name>FMN</name>
        <dbReference type="ChEBI" id="CHEBI:58210"/>
    </cofactor>
    <text evidence="11 12">Binds 1 FMN per subunit.</text>
</comment>
<dbReference type="InterPro" id="IPR001709">
    <property type="entry name" value="Flavoprot_Pyr_Nucl_cyt_Rdtase"/>
</dbReference>
<feature type="binding site" evidence="12">
    <location>
        <begin position="538"/>
        <end position="539"/>
    </location>
    <ligand>
        <name>NADP(+)</name>
        <dbReference type="ChEBI" id="CHEBI:58349"/>
    </ligand>
</feature>
<dbReference type="PROSITE" id="PS50902">
    <property type="entry name" value="FLAVODOXIN_LIKE"/>
    <property type="match status" value="1"/>
</dbReference>
<evidence type="ECO:0000256" key="10">
    <source>
        <dbReference type="ARBA" id="ARBA00052219"/>
    </source>
</evidence>
<evidence type="ECO:0000313" key="15">
    <source>
        <dbReference type="EMBL" id="SDF93371.1"/>
    </source>
</evidence>
<dbReference type="InterPro" id="IPR001094">
    <property type="entry name" value="Flavdoxin-like"/>
</dbReference>
<evidence type="ECO:0000256" key="12">
    <source>
        <dbReference type="PIRSR" id="PIRSR000207-1"/>
    </source>
</evidence>
<dbReference type="GO" id="GO:0050660">
    <property type="term" value="F:flavin adenine dinucleotide binding"/>
    <property type="evidence" value="ECO:0007669"/>
    <property type="project" value="InterPro"/>
</dbReference>
<dbReference type="NCBIfam" id="TIGR01931">
    <property type="entry name" value="cysJ"/>
    <property type="match status" value="1"/>
</dbReference>
<evidence type="ECO:0000256" key="7">
    <source>
        <dbReference type="ARBA" id="ARBA00022982"/>
    </source>
</evidence>
<comment type="catalytic activity">
    <reaction evidence="10 11">
        <text>hydrogen sulfide + 3 NADP(+) + 3 H2O = sulfite + 3 NADPH + 4 H(+)</text>
        <dbReference type="Rhea" id="RHEA:13801"/>
        <dbReference type="ChEBI" id="CHEBI:15377"/>
        <dbReference type="ChEBI" id="CHEBI:15378"/>
        <dbReference type="ChEBI" id="CHEBI:17359"/>
        <dbReference type="ChEBI" id="CHEBI:29919"/>
        <dbReference type="ChEBI" id="CHEBI:57783"/>
        <dbReference type="ChEBI" id="CHEBI:58349"/>
        <dbReference type="EC" id="1.8.1.2"/>
    </reaction>
</comment>
<dbReference type="InterPro" id="IPR039261">
    <property type="entry name" value="FNR_nucleotide-bd"/>
</dbReference>
<feature type="binding site" evidence="12">
    <location>
        <begin position="544"/>
        <end position="548"/>
    </location>
    <ligand>
        <name>NADP(+)</name>
        <dbReference type="ChEBI" id="CHEBI:58349"/>
    </ligand>
</feature>
<dbReference type="InterPro" id="IPR023173">
    <property type="entry name" value="NADPH_Cyt_P450_Rdtase_alpha"/>
</dbReference>
<keyword evidence="6 11" id="KW-0521">NADP</keyword>
<comment type="function">
    <text evidence="11">Component of the sulfite reductase complex that catalyzes the 6-electron reduction of sulfite to sulfide. This is one of several activities required for the biosynthesis of L-cysteine from sulfate. The flavoprotein component catalyzes the electron flow from NADPH -&gt; FAD -&gt; FMN to the hemoprotein component.</text>
</comment>
<keyword evidence="16" id="KW-1185">Reference proteome</keyword>
<dbReference type="PROSITE" id="PS51384">
    <property type="entry name" value="FAD_FR"/>
    <property type="match status" value="1"/>
</dbReference>
<dbReference type="InterPro" id="IPR008254">
    <property type="entry name" value="Flavodoxin/NO_synth"/>
</dbReference>
<keyword evidence="7 11" id="KW-0249">Electron transport</keyword>
<evidence type="ECO:0000256" key="11">
    <source>
        <dbReference type="PIRNR" id="PIRNR000207"/>
    </source>
</evidence>
<dbReference type="GO" id="GO:0004783">
    <property type="term" value="F:sulfite reductase (NADPH) activity"/>
    <property type="evidence" value="ECO:0007669"/>
    <property type="project" value="UniProtKB-EC"/>
</dbReference>
<feature type="binding site" evidence="12">
    <location>
        <position position="618"/>
    </location>
    <ligand>
        <name>FAD</name>
        <dbReference type="ChEBI" id="CHEBI:57692"/>
    </ligand>
</feature>
<dbReference type="PRINTS" id="PR00371">
    <property type="entry name" value="FPNCR"/>
</dbReference>
<organism evidence="15 16">
    <name type="scientific">Limimonas halophila</name>
    <dbReference type="NCBI Taxonomy" id="1082479"/>
    <lineage>
        <taxon>Bacteria</taxon>
        <taxon>Pseudomonadati</taxon>
        <taxon>Pseudomonadota</taxon>
        <taxon>Alphaproteobacteria</taxon>
        <taxon>Rhodospirillales</taxon>
        <taxon>Rhodovibrionaceae</taxon>
        <taxon>Limimonas</taxon>
    </lineage>
</organism>
<dbReference type="GO" id="GO:0005829">
    <property type="term" value="C:cytosol"/>
    <property type="evidence" value="ECO:0007669"/>
    <property type="project" value="TreeGrafter"/>
</dbReference>
<dbReference type="PRINTS" id="PR00369">
    <property type="entry name" value="FLAVODOXIN"/>
</dbReference>
<sequence>MGHETNITQAALAAGLFDQSQAQQLEALLPTLRPEQALWLSGYLAGLGAQTQPAQAAGGQGGGEAPQITVLYGTETGNAEGVAKQLAERATQKGLKARAVDMAEYKTKDLKSETHVVLVSATHGEGDPPDPAAPFFEFLWSRKAPKLKGTKFAVFSLGDSSYVNFCQAGKDLDARFEELGGERLAERVDTDVDYEDDAEAWVEKLVGLLESEAAPAGQPASPGAPAALQGVLGGLPGAAPAADKPKHSRKNPYQAEILDAVVLNGRHSTKETRHIELSLEDSGLTFEPGDSLGIVPENEDATVERVVDSLGLTPGDTVHVNGAEKSLGDALKRDLELTMLTPGFLQAYADAAESEELRALLAEDNREALHTFMGANQVADVLARYPVSGLDAATFTGMLRKLQPRLYSIASSQAALPDEVHLTVGVTRYTSDGKPRNGVASTYLAERREPGETVPVYVDHNKAFKLPSDPTTPLIMIGPGTGVAPFRAFLQEREEMGATGKNWLFFGERTFREDFLYQTDWQQFRKDGLLTRMDVAFSRDQKEKVYVQDRVRQRSRDVYAWLQEGANLYVCGDADAMAPAVHEALTDVVKDEGGLSREDAQAYLKQLQQERRYQRDVY</sequence>
<dbReference type="Pfam" id="PF00258">
    <property type="entry name" value="Flavodoxin_1"/>
    <property type="match status" value="1"/>
</dbReference>
<keyword evidence="5 11" id="KW-0274">FAD</keyword>
<dbReference type="Gene3D" id="1.20.990.10">
    <property type="entry name" value="NADPH-cytochrome p450 Reductase, Chain A, domain 3"/>
    <property type="match status" value="1"/>
</dbReference>
<keyword evidence="3 11" id="KW-0285">Flavoprotein</keyword>
<evidence type="ECO:0000256" key="2">
    <source>
        <dbReference type="ARBA" id="ARBA00022605"/>
    </source>
</evidence>
<dbReference type="EMBL" id="FNCE01000003">
    <property type="protein sequence ID" value="SDF93371.1"/>
    <property type="molecule type" value="Genomic_DNA"/>
</dbReference>
<protein>
    <recommendedName>
        <fullName evidence="11">Sulfite reductase [NADPH] flavoprotein alpha-component</fullName>
        <shortName evidence="11">SiR-FP</shortName>
        <ecNumber evidence="11">1.8.1.2</ecNumber>
    </recommendedName>
</protein>
<dbReference type="InterPro" id="IPR029039">
    <property type="entry name" value="Flavoprotein-like_sf"/>
</dbReference>
<feature type="domain" description="FAD-binding FR-type" evidence="14">
    <location>
        <begin position="250"/>
        <end position="467"/>
    </location>
</feature>
<keyword evidence="4 11" id="KW-0288">FMN</keyword>
<dbReference type="RefSeq" id="WP_090019406.1">
    <property type="nucleotide sequence ID" value="NZ_FNCE01000003.1"/>
</dbReference>
<dbReference type="Pfam" id="PF00667">
    <property type="entry name" value="FAD_binding_1"/>
    <property type="match status" value="1"/>
</dbReference>
<comment type="pathway">
    <text evidence="11">Sulfur metabolism; hydrogen sulfide biosynthesis; hydrogen sulfide from sulfite (NADPH route): step 1/1.</text>
</comment>
<feature type="binding site" evidence="12">
    <location>
        <position position="338"/>
    </location>
    <ligand>
        <name>FAD</name>
        <dbReference type="ChEBI" id="CHEBI:57692"/>
    </ligand>
</feature>
<dbReference type="GO" id="GO:0019344">
    <property type="term" value="P:cysteine biosynthetic process"/>
    <property type="evidence" value="ECO:0007669"/>
    <property type="project" value="UniProtKB-KW"/>
</dbReference>
<dbReference type="Pfam" id="PF00175">
    <property type="entry name" value="NAD_binding_1"/>
    <property type="match status" value="1"/>
</dbReference>
<feature type="binding site" evidence="12">
    <location>
        <position position="429"/>
    </location>
    <ligand>
        <name>FAD</name>
        <dbReference type="ChEBI" id="CHEBI:57692"/>
    </ligand>
</feature>
<dbReference type="SUPFAM" id="SSF63380">
    <property type="entry name" value="Riboflavin synthase domain-like"/>
    <property type="match status" value="1"/>
</dbReference>